<dbReference type="Pfam" id="PF02913">
    <property type="entry name" value="FAD-oxidase_C"/>
    <property type="match status" value="1"/>
</dbReference>
<dbReference type="Gene3D" id="3.30.465.10">
    <property type="match status" value="1"/>
</dbReference>
<proteinExistence type="inferred from homology"/>
<dbReference type="PANTHER" id="PTHR43716:SF2">
    <property type="entry name" value="BLL6224 PROTEIN"/>
    <property type="match status" value="1"/>
</dbReference>
<sequence>MTALLDQFIAAFGADMVSMATEAYLGEPRGHYISAPRPLLRPRTVDEVSAIVRFCNELSVGVVPYGGGTGLVGGQVYDGDRPCIILSLERMNALRGIYPDESVMVVEAGVILADAQGYADAHDRLFPLSLAAEGSCRIGGNLATNAGGVQVLRYGNARDLCLGVEAVLPDGSIHHGLRRLRKDNTGYDLRNLLIGSEGSLGVITAASLKLFPKPREVSTALLALENPAVAIDILGRLNTQLDGVISAFELIGRAGFEFVAEQMPHIRQPFAQVPEWAVLVQAASGTGSNVEARMMQALTTEIERGSVQDAVIAQSIAQADALWELRETIPEANRAIGAIASHDVSIPISRIPEFIETMPAVLARIGDVRINCFGHLGDGNLHYNIFPPWGAHKSDFADQRAAFSAAIHDKVAALGGSISAEHGVGRLKARALLRYGDGAKLAAMRAIKAALDPQNIMNPDAVVAKED</sequence>
<protein>
    <submittedName>
        <fullName evidence="5">D-2-hydroxyacid dehydrogenase</fullName>
    </submittedName>
</protein>
<dbReference type="InterPro" id="IPR006094">
    <property type="entry name" value="Oxid_FAD_bind_N"/>
</dbReference>
<feature type="domain" description="FAD-binding PCMH-type" evidence="4">
    <location>
        <begin position="32"/>
        <end position="213"/>
    </location>
</feature>
<dbReference type="Gene3D" id="3.30.70.2190">
    <property type="match status" value="1"/>
</dbReference>
<dbReference type="Gene3D" id="3.30.70.2740">
    <property type="match status" value="1"/>
</dbReference>
<evidence type="ECO:0000256" key="1">
    <source>
        <dbReference type="ARBA" id="ARBA00008000"/>
    </source>
</evidence>
<evidence type="ECO:0000313" key="5">
    <source>
        <dbReference type="EMBL" id="GLQ34912.1"/>
    </source>
</evidence>
<gene>
    <name evidence="5" type="ORF">GCM10007939_11950</name>
</gene>
<comment type="similarity">
    <text evidence="1">Belongs to the FAD-binding oxidoreductase/transferase type 4 family.</text>
</comment>
<evidence type="ECO:0000256" key="2">
    <source>
        <dbReference type="ARBA" id="ARBA00022630"/>
    </source>
</evidence>
<comment type="caution">
    <text evidence="5">The sequence shown here is derived from an EMBL/GenBank/DDBJ whole genome shotgun (WGS) entry which is preliminary data.</text>
</comment>
<dbReference type="InterPro" id="IPR016166">
    <property type="entry name" value="FAD-bd_PCMH"/>
</dbReference>
<name>A0ABQ5VUI7_9RHOB</name>
<dbReference type="SUPFAM" id="SSF55103">
    <property type="entry name" value="FAD-linked oxidases, C-terminal domain"/>
    <property type="match status" value="1"/>
</dbReference>
<organism evidence="5 6">
    <name type="scientific">Amylibacter marinus</name>
    <dbReference type="NCBI Taxonomy" id="1475483"/>
    <lineage>
        <taxon>Bacteria</taxon>
        <taxon>Pseudomonadati</taxon>
        <taxon>Pseudomonadota</taxon>
        <taxon>Alphaproteobacteria</taxon>
        <taxon>Rhodobacterales</taxon>
        <taxon>Paracoccaceae</taxon>
        <taxon>Amylibacter</taxon>
    </lineage>
</organism>
<dbReference type="RefSeq" id="WP_284376992.1">
    <property type="nucleotide sequence ID" value="NZ_BSNN01000002.1"/>
</dbReference>
<dbReference type="InterPro" id="IPR036318">
    <property type="entry name" value="FAD-bd_PCMH-like_sf"/>
</dbReference>
<dbReference type="InterPro" id="IPR016167">
    <property type="entry name" value="FAD-bd_PCMH_sub1"/>
</dbReference>
<dbReference type="Pfam" id="PF01565">
    <property type="entry name" value="FAD_binding_4"/>
    <property type="match status" value="1"/>
</dbReference>
<keyword evidence="6" id="KW-1185">Reference proteome</keyword>
<dbReference type="InterPro" id="IPR016171">
    <property type="entry name" value="Vanillyl_alc_oxidase_C-sub2"/>
</dbReference>
<keyword evidence="3" id="KW-0274">FAD</keyword>
<evidence type="ECO:0000256" key="3">
    <source>
        <dbReference type="ARBA" id="ARBA00022827"/>
    </source>
</evidence>
<dbReference type="EMBL" id="BSNN01000002">
    <property type="protein sequence ID" value="GLQ34912.1"/>
    <property type="molecule type" value="Genomic_DNA"/>
</dbReference>
<dbReference type="InterPro" id="IPR051264">
    <property type="entry name" value="FAD-oxidored/transferase_4"/>
</dbReference>
<dbReference type="Gene3D" id="3.30.43.10">
    <property type="entry name" value="Uridine Diphospho-n-acetylenolpyruvylglucosamine Reductase, domain 2"/>
    <property type="match status" value="1"/>
</dbReference>
<dbReference type="InterPro" id="IPR004113">
    <property type="entry name" value="FAD-bd_oxidored_4_C"/>
</dbReference>
<dbReference type="PANTHER" id="PTHR43716">
    <property type="entry name" value="D-2-HYDROXYGLUTARATE DEHYDROGENASE, MITOCHONDRIAL"/>
    <property type="match status" value="1"/>
</dbReference>
<evidence type="ECO:0000259" key="4">
    <source>
        <dbReference type="PROSITE" id="PS51387"/>
    </source>
</evidence>
<dbReference type="Gene3D" id="1.10.45.10">
    <property type="entry name" value="Vanillyl-alcohol Oxidase, Chain A, domain 4"/>
    <property type="match status" value="1"/>
</dbReference>
<evidence type="ECO:0000313" key="6">
    <source>
        <dbReference type="Proteomes" id="UP001156694"/>
    </source>
</evidence>
<reference evidence="6" key="1">
    <citation type="journal article" date="2019" name="Int. J. Syst. Evol. Microbiol.">
        <title>The Global Catalogue of Microorganisms (GCM) 10K type strain sequencing project: providing services to taxonomists for standard genome sequencing and annotation.</title>
        <authorList>
            <consortium name="The Broad Institute Genomics Platform"/>
            <consortium name="The Broad Institute Genome Sequencing Center for Infectious Disease"/>
            <person name="Wu L."/>
            <person name="Ma J."/>
        </authorList>
    </citation>
    <scope>NUCLEOTIDE SEQUENCE [LARGE SCALE GENOMIC DNA]</scope>
    <source>
        <strain evidence="6">NBRC 110140</strain>
    </source>
</reference>
<dbReference type="InterPro" id="IPR016164">
    <property type="entry name" value="FAD-linked_Oxase-like_C"/>
</dbReference>
<dbReference type="SUPFAM" id="SSF56176">
    <property type="entry name" value="FAD-binding/transporter-associated domain-like"/>
    <property type="match status" value="1"/>
</dbReference>
<accession>A0ABQ5VUI7</accession>
<keyword evidence="2" id="KW-0285">Flavoprotein</keyword>
<dbReference type="PROSITE" id="PS51387">
    <property type="entry name" value="FAD_PCMH"/>
    <property type="match status" value="1"/>
</dbReference>
<dbReference type="InterPro" id="IPR016169">
    <property type="entry name" value="FAD-bd_PCMH_sub2"/>
</dbReference>
<dbReference type="Proteomes" id="UP001156694">
    <property type="component" value="Unassembled WGS sequence"/>
</dbReference>